<organism evidence="1 2">
    <name type="scientific">Catharanthus roseus</name>
    <name type="common">Madagascar periwinkle</name>
    <name type="synonym">Vinca rosea</name>
    <dbReference type="NCBI Taxonomy" id="4058"/>
    <lineage>
        <taxon>Eukaryota</taxon>
        <taxon>Viridiplantae</taxon>
        <taxon>Streptophyta</taxon>
        <taxon>Embryophyta</taxon>
        <taxon>Tracheophyta</taxon>
        <taxon>Spermatophyta</taxon>
        <taxon>Magnoliopsida</taxon>
        <taxon>eudicotyledons</taxon>
        <taxon>Gunneridae</taxon>
        <taxon>Pentapetalae</taxon>
        <taxon>asterids</taxon>
        <taxon>lamiids</taxon>
        <taxon>Gentianales</taxon>
        <taxon>Apocynaceae</taxon>
        <taxon>Rauvolfioideae</taxon>
        <taxon>Vinceae</taxon>
        <taxon>Catharanthinae</taxon>
        <taxon>Catharanthus</taxon>
    </lineage>
</organism>
<evidence type="ECO:0000313" key="1">
    <source>
        <dbReference type="EMBL" id="KAI5655275.1"/>
    </source>
</evidence>
<reference evidence="2" key="1">
    <citation type="journal article" date="2023" name="Nat. Plants">
        <title>Single-cell RNA sequencing provides a high-resolution roadmap for understanding the multicellular compartmentation of specialized metabolism.</title>
        <authorList>
            <person name="Sun S."/>
            <person name="Shen X."/>
            <person name="Li Y."/>
            <person name="Li Y."/>
            <person name="Wang S."/>
            <person name="Li R."/>
            <person name="Zhang H."/>
            <person name="Shen G."/>
            <person name="Guo B."/>
            <person name="Wei J."/>
            <person name="Xu J."/>
            <person name="St-Pierre B."/>
            <person name="Chen S."/>
            <person name="Sun C."/>
        </authorList>
    </citation>
    <scope>NUCLEOTIDE SEQUENCE [LARGE SCALE GENOMIC DNA]</scope>
</reference>
<accession>A0ACC0A4F4</accession>
<evidence type="ECO:0000313" key="2">
    <source>
        <dbReference type="Proteomes" id="UP001060085"/>
    </source>
</evidence>
<dbReference type="EMBL" id="CM044707">
    <property type="protein sequence ID" value="KAI5655275.1"/>
    <property type="molecule type" value="Genomic_DNA"/>
</dbReference>
<dbReference type="Proteomes" id="UP001060085">
    <property type="component" value="Linkage Group LG07"/>
</dbReference>
<comment type="caution">
    <text evidence="1">The sequence shown here is derived from an EMBL/GenBank/DDBJ whole genome shotgun (WGS) entry which is preliminary data.</text>
</comment>
<protein>
    <submittedName>
        <fullName evidence="1">Uncharacterized protein</fullName>
    </submittedName>
</protein>
<keyword evidence="2" id="KW-1185">Reference proteome</keyword>
<name>A0ACC0A4F4_CATRO</name>
<proteinExistence type="predicted"/>
<gene>
    <name evidence="1" type="ORF">M9H77_32462</name>
</gene>
<sequence>MQGKRSAVGSLPEVLGFDHGSASSDAGLEQQMRWTSMRNSTQNRLPDYLISSSNPNVGYLNASNHQGHSLSGWDFGEGSSRRSENTQNDQKSENGWSSPINVCSGGVLSSERQHHEPSHILSLNNVAINLHNNEEGNRTSLAQNSESNTIPRNLNIVEDEDDDCQVVECPSAYKSGGSVNERMQSAGSSSNPFRVASGSGGYLVDESDGRPGCSLDGRRLSCKRKSLEGNAGQSSGSGSAQYTQHTQSNLWHSAPARHNASSSSSIAAPAENSIGINVPEQVNPRLGLSVGHVASEPSPALNAPGTAGSSRRNFRLRINASHQQDSVPNSMFSTETDTNGATISSNHQRSLRLIPRNNNSLDLRPASGMEIANTPGQSVALQVSSMRRNAQSRLNRASSSRTGSSSGFAISGDRDAASYDVSTSASVLPRNISEYSMFVPPSEARDSFPNPPPNWGLAGGNVSIPGNVVSTSRSGSGAGMHSAGPSWVPHRNPSRYPQRLSEYVSRSLLSSTGTESGGQSSSYPTLHSGASSSHEAALPSGSGNHGRHSNARSAMLLDRHLDSAFGIPYSLRTLAAASEGRSRLVSEIRNVLDLMRRGEGLRIEDVMILDQSVFFGMADIHDRHRDMRLDVDNMSYEELLALEERIGNVSTGLNEETILRQLKQRKYVVGSQMNEAEAEPCCICQEEYKDGEDLGALDCGHDFHAECIKQWLTHKNLCPICKTAGLAK</sequence>